<reference evidence="6 7" key="1">
    <citation type="submission" date="2021-06" db="EMBL/GenBank/DDBJ databases">
        <authorList>
            <person name="Jeong J.W."/>
        </authorList>
    </citation>
    <scope>NUCLEOTIDE SEQUENCE [LARGE SCALE GENOMIC DNA]</scope>
    <source>
        <strain evidence="6 7">MMS21-TAE1-1</strain>
    </source>
</reference>
<keyword evidence="7" id="KW-1185">Reference proteome</keyword>
<evidence type="ECO:0000313" key="6">
    <source>
        <dbReference type="EMBL" id="MBU8865627.1"/>
    </source>
</evidence>
<comment type="caution">
    <text evidence="6">The sequence shown here is derived from an EMBL/GenBank/DDBJ whole genome shotgun (WGS) entry which is preliminary data.</text>
</comment>
<accession>A0ABS6I5C3</accession>
<evidence type="ECO:0000256" key="4">
    <source>
        <dbReference type="SAM" id="SignalP"/>
    </source>
</evidence>
<dbReference type="EMBL" id="JAHOPC010000002">
    <property type="protein sequence ID" value="MBU8865627.1"/>
    <property type="molecule type" value="Genomic_DNA"/>
</dbReference>
<organism evidence="6 7">
    <name type="scientific">Paenarthrobacter aromaticivorans</name>
    <dbReference type="NCBI Taxonomy" id="2849150"/>
    <lineage>
        <taxon>Bacteria</taxon>
        <taxon>Bacillati</taxon>
        <taxon>Actinomycetota</taxon>
        <taxon>Actinomycetes</taxon>
        <taxon>Micrococcales</taxon>
        <taxon>Micrococcaceae</taxon>
        <taxon>Paenarthrobacter</taxon>
    </lineage>
</organism>
<comment type="subcellular location">
    <subcellularLocation>
        <location evidence="1">Cell envelope</location>
    </subcellularLocation>
</comment>
<name>A0ABS6I5C3_9MICC</name>
<feature type="signal peptide" evidence="4">
    <location>
        <begin position="1"/>
        <end position="25"/>
    </location>
</feature>
<gene>
    <name evidence="6" type="ORF">KSW38_04905</name>
</gene>
<dbReference type="RefSeq" id="WP_216923362.1">
    <property type="nucleotide sequence ID" value="NZ_JAHOPC010000002.1"/>
</dbReference>
<dbReference type="PANTHER" id="PTHR46847">
    <property type="entry name" value="D-ALLOSE-BINDING PERIPLASMIC PROTEIN-RELATED"/>
    <property type="match status" value="1"/>
</dbReference>
<protein>
    <submittedName>
        <fullName evidence="6">Substrate-binding domain-containing protein</fullName>
    </submittedName>
</protein>
<dbReference type="Proteomes" id="UP000824166">
    <property type="component" value="Unassembled WGS sequence"/>
</dbReference>
<feature type="domain" description="Periplasmic binding protein" evidence="5">
    <location>
        <begin position="82"/>
        <end position="335"/>
    </location>
</feature>
<evidence type="ECO:0000256" key="3">
    <source>
        <dbReference type="ARBA" id="ARBA00022729"/>
    </source>
</evidence>
<keyword evidence="3 4" id="KW-0732">Signal</keyword>
<evidence type="ECO:0000256" key="2">
    <source>
        <dbReference type="ARBA" id="ARBA00007639"/>
    </source>
</evidence>
<dbReference type="Pfam" id="PF13407">
    <property type="entry name" value="Peripla_BP_4"/>
    <property type="match status" value="1"/>
</dbReference>
<feature type="chain" id="PRO_5045875865" evidence="4">
    <location>
        <begin position="26"/>
        <end position="380"/>
    </location>
</feature>
<evidence type="ECO:0000259" key="5">
    <source>
        <dbReference type="Pfam" id="PF13407"/>
    </source>
</evidence>
<proteinExistence type="inferred from homology"/>
<evidence type="ECO:0000313" key="7">
    <source>
        <dbReference type="Proteomes" id="UP000824166"/>
    </source>
</evidence>
<evidence type="ECO:0000256" key="1">
    <source>
        <dbReference type="ARBA" id="ARBA00004196"/>
    </source>
</evidence>
<sequence length="380" mass="39043">MSAAIAVMGVLAMLVVGCSSVSPEAATIGSSSAGGAGTADFPSLAELYKGTSAEPPSDGPAAAKGKSVWVINCGSPCNSGAEAAEEAAKALGWDYHYADGNLNIAGGYATAIRTALASHPNALYIQGFSCTVAQQPLQEAKDQGVPVISVDGVNCNGADGTSLFTVPNAVNKSVGDNIEEFWKDNGRRAAWYLIAATNGNLRAISTDGPDPLEHAIAEGFQEEIAKCSGCKILQSINSPGTDLIPNGPWIQNFRTSLVTNPDANGVFLPFDFMYGTLGGAAAMNEAGSKATMAGGLGIAEATELVSNGKLTWPGAADDTFKGWAAMDNLNRYFNGVAAAPQGVGQAAVNTDNPDAIPPAGKPYHVPFDYKAIYRSVWAGN</sequence>
<comment type="similarity">
    <text evidence="2">Belongs to the bacterial solute-binding protein 2 family.</text>
</comment>
<dbReference type="PANTHER" id="PTHR46847:SF1">
    <property type="entry name" value="D-ALLOSE-BINDING PERIPLASMIC PROTEIN-RELATED"/>
    <property type="match status" value="1"/>
</dbReference>
<dbReference type="InterPro" id="IPR025997">
    <property type="entry name" value="SBP_2_dom"/>
</dbReference>